<evidence type="ECO:0000259" key="3">
    <source>
        <dbReference type="PROSITE" id="PS50127"/>
    </source>
</evidence>
<dbReference type="InterPro" id="IPR000608">
    <property type="entry name" value="UBC"/>
</dbReference>
<dbReference type="CDD" id="cd00195">
    <property type="entry name" value="UBCc_UEV"/>
    <property type="match status" value="1"/>
</dbReference>
<feature type="region of interest" description="Disordered" evidence="2">
    <location>
        <begin position="645"/>
        <end position="666"/>
    </location>
</feature>
<dbReference type="SUPFAM" id="SSF81383">
    <property type="entry name" value="F-box domain"/>
    <property type="match status" value="1"/>
</dbReference>
<dbReference type="SUPFAM" id="SSF54495">
    <property type="entry name" value="UBC-like"/>
    <property type="match status" value="1"/>
</dbReference>
<evidence type="ECO:0000313" key="5">
    <source>
        <dbReference type="Proteomes" id="UP000789570"/>
    </source>
</evidence>
<dbReference type="InterPro" id="IPR016135">
    <property type="entry name" value="UBQ-conjugating_enzyme/RWD"/>
</dbReference>
<dbReference type="InterPro" id="IPR050113">
    <property type="entry name" value="Ub_conjugating_enzyme"/>
</dbReference>
<dbReference type="PANTHER" id="PTHR24067">
    <property type="entry name" value="UBIQUITIN-CONJUGATING ENZYME E2"/>
    <property type="match status" value="1"/>
</dbReference>
<dbReference type="InterPro" id="IPR036047">
    <property type="entry name" value="F-box-like_dom_sf"/>
</dbReference>
<keyword evidence="5" id="KW-1185">Reference proteome</keyword>
<dbReference type="Proteomes" id="UP000789570">
    <property type="component" value="Unassembled WGS sequence"/>
</dbReference>
<sequence>MSLQRVPSACLPRLKREIVELNDEPLKGIKVKIHDDDMTSMCLILTSYQGPFSNLRLHCKVKVPEEYPKRAPSITIQTPVKHPNVFDSGMICADILQTYTVFRESRGYNGGYTPGYLLKYIFLQLLSFFSDHKVEQNDGYVSKIQCQGIDKESFRKHSEQIVRAYQCKLCGFNDREVDNPLISVLTDKELQEEIDEMNAGGSSILNVSHNVVRPRIVSKHVSTCTVNDLNDDVWLHIIGFLPDRDIMILSSVYPRIRRLVQFYNILIRRQLVCYFLRKPFTECVLGVGVRVGGGPINRRELGLSEFDLFSYESFKNHNLRQGIWGDHFTHFLPVALNKFHFKRALPIIQSTLMELREERGKPWNPSIILKTIPGLMNTMVVALMKACDDRSSRSKVLKASEKALQGYCLLLHLLLKLSKVFPQIITEAEKKINAFMHPDRKNRLKTSTPNLGEFMIYLLLTKNIPWSRFVACFLEELLSRNVVWFLNGAPELAFLEKSDYVSKYRLEKTFSLSGTSLRLVMFQVAFLKMMRGKEVEMDRKYGYPSDEMSTSLLSLIKVIYAAKTWNIFFDMVNFPLPKTNWESKVCDRLINAVKDSEKSGYHQNPYTNDELFHLRKKKESTIPTPDNQISNDEIEKYGVVPSLSFMPGDKNNERGRGRGAYMNQRR</sequence>
<feature type="domain" description="UBC core" evidence="3">
    <location>
        <begin position="9"/>
        <end position="167"/>
    </location>
</feature>
<dbReference type="CDD" id="cd09917">
    <property type="entry name" value="F-box_SF"/>
    <property type="match status" value="1"/>
</dbReference>
<accession>A0A9N8YWJ2</accession>
<dbReference type="Pfam" id="PF00179">
    <property type="entry name" value="UQ_con"/>
    <property type="match status" value="1"/>
</dbReference>
<evidence type="ECO:0000256" key="1">
    <source>
        <dbReference type="ARBA" id="ARBA00022786"/>
    </source>
</evidence>
<comment type="caution">
    <text evidence="4">The sequence shown here is derived from an EMBL/GenBank/DDBJ whole genome shotgun (WGS) entry which is preliminary data.</text>
</comment>
<evidence type="ECO:0000313" key="4">
    <source>
        <dbReference type="EMBL" id="CAG8451196.1"/>
    </source>
</evidence>
<dbReference type="AlphaFoldDB" id="A0A9N8YWJ2"/>
<evidence type="ECO:0000256" key="2">
    <source>
        <dbReference type="SAM" id="MobiDB-lite"/>
    </source>
</evidence>
<keyword evidence="1" id="KW-0833">Ubl conjugation pathway</keyword>
<dbReference type="OrthoDB" id="109543at2759"/>
<reference evidence="4" key="1">
    <citation type="submission" date="2021-06" db="EMBL/GenBank/DDBJ databases">
        <authorList>
            <person name="Kallberg Y."/>
            <person name="Tangrot J."/>
            <person name="Rosling A."/>
        </authorList>
    </citation>
    <scope>NUCLEOTIDE SEQUENCE</scope>
    <source>
        <strain evidence="4">UK204</strain>
    </source>
</reference>
<gene>
    <name evidence="4" type="ORF">FCALED_LOCUS1242</name>
</gene>
<proteinExistence type="predicted"/>
<organism evidence="4 5">
    <name type="scientific">Funneliformis caledonium</name>
    <dbReference type="NCBI Taxonomy" id="1117310"/>
    <lineage>
        <taxon>Eukaryota</taxon>
        <taxon>Fungi</taxon>
        <taxon>Fungi incertae sedis</taxon>
        <taxon>Mucoromycota</taxon>
        <taxon>Glomeromycotina</taxon>
        <taxon>Glomeromycetes</taxon>
        <taxon>Glomerales</taxon>
        <taxon>Glomeraceae</taxon>
        <taxon>Funneliformis</taxon>
    </lineage>
</organism>
<protein>
    <submittedName>
        <fullName evidence="4">14444_t:CDS:1</fullName>
    </submittedName>
</protein>
<dbReference type="PROSITE" id="PS50127">
    <property type="entry name" value="UBC_2"/>
    <property type="match status" value="1"/>
</dbReference>
<name>A0A9N8YWJ2_9GLOM</name>
<dbReference type="SMART" id="SM00212">
    <property type="entry name" value="UBCc"/>
    <property type="match status" value="1"/>
</dbReference>
<dbReference type="Gene3D" id="3.10.110.10">
    <property type="entry name" value="Ubiquitin Conjugating Enzyme"/>
    <property type="match status" value="1"/>
</dbReference>
<dbReference type="EMBL" id="CAJVPQ010000151">
    <property type="protein sequence ID" value="CAG8451196.1"/>
    <property type="molecule type" value="Genomic_DNA"/>
</dbReference>